<name>A0ABS0BJS1_9PSED</name>
<keyword evidence="3" id="KW-1185">Reference proteome</keyword>
<dbReference type="RefSeq" id="WP_194933751.1">
    <property type="nucleotide sequence ID" value="NZ_JACOPX010000004.1"/>
</dbReference>
<dbReference type="SUPFAM" id="SSF56349">
    <property type="entry name" value="DNA breaking-rejoining enzymes"/>
    <property type="match status" value="1"/>
</dbReference>
<proteinExistence type="predicted"/>
<accession>A0ABS0BJS1</accession>
<keyword evidence="1" id="KW-0233">DNA recombination</keyword>
<dbReference type="InterPro" id="IPR011010">
    <property type="entry name" value="DNA_brk_join_enz"/>
</dbReference>
<dbReference type="EMBL" id="JACOPX010000004">
    <property type="protein sequence ID" value="MBF6032826.1"/>
    <property type="molecule type" value="Genomic_DNA"/>
</dbReference>
<evidence type="ECO:0000313" key="2">
    <source>
        <dbReference type="EMBL" id="MBF6032826.1"/>
    </source>
</evidence>
<evidence type="ECO:0000256" key="1">
    <source>
        <dbReference type="ARBA" id="ARBA00023172"/>
    </source>
</evidence>
<evidence type="ECO:0008006" key="4">
    <source>
        <dbReference type="Google" id="ProtNLM"/>
    </source>
</evidence>
<organism evidence="2 3">
    <name type="scientific">Pseudomonas neuropathica</name>
    <dbReference type="NCBI Taxonomy" id="2730425"/>
    <lineage>
        <taxon>Bacteria</taxon>
        <taxon>Pseudomonadati</taxon>
        <taxon>Pseudomonadota</taxon>
        <taxon>Gammaproteobacteria</taxon>
        <taxon>Pseudomonadales</taxon>
        <taxon>Pseudomonadaceae</taxon>
        <taxon>Pseudomonas</taxon>
    </lineage>
</organism>
<gene>
    <name evidence="2" type="ORF">H8F23_06140</name>
</gene>
<protein>
    <recommendedName>
        <fullName evidence="4">Integrase</fullName>
    </recommendedName>
</protein>
<evidence type="ECO:0000313" key="3">
    <source>
        <dbReference type="Proteomes" id="UP000722111"/>
    </source>
</evidence>
<sequence>MINTSDSIIWTKKGTICRAIEILKDLECTSATNAKYNGKPIEEIFNLQTRSRIALCILIRKTDIERFSNETFDTLYNITTTPKTDRRHLKELYENVVGTPPAYLEDVEGLRSPLRAMFAILWSEGALTLPYTFNLDGAWQKFPELKEISHGFIHNFTKNSPTLFKYARAFQYRTTWHTLADVSFSELWEAAPKVIDIQKVIRDSGQLKNLDFGYLSFIKLISEHHPGIVSPDQYFHLEKYHQHLQQKPRASTALENRQSFEAFRDMWGVDLESWKNMTPKQREHLRYEKRTHHLHVAYQLANQQEATEKRKAVIIEAQENSTPEELAKVIKKAVTRTSKDFSWLANGAYIGLENVNIDYLSSHWKAAIGLLSDHLDKKGIHGRARNNYYIEVTLLLDYIFCYLPLWKQKNQNSIVDLPRLLTDFHRTVFWSDDYVDTENTYPDSEEYAASNDELSILRKKNLPLTAIQFYLQCYSRKTAASFVSTIHLLFDLACAKGVDRYIDDEALNDGTLVNPVFPKLDSPGSGGRTKTDKVILPLASVPVAKEYMLAIDDIGTTIRAKILAGEVSAEIQNKIRSGDWIDLEEVGIAYTIKLINPNTQAIAKEIPLQRIANAYHWHHGHYNGKLAWIPWLSANRMLTVAMYGGLRMQNCQWLDIISFDKYYSPEKTVLGYTTLFVNTDKNGDSRPVSLPTEVFERLLEERQFQSSWRPVTPIHYENNPKDQKYGEIHPLFRSPFNKNDLPFSDNAYSSKWIRVLNGVESVYNSIVPHHKKHSFTTVNSKGLTLAVHTPHALRATWITYMGIYGHLPPAIMGEQVAHANPKSSIYYTAPTLQQTEEHIRAAEIKASQASWDSLWHEQSAQTPQNGLKAAWQADAARAAQSHGLVSLSSPVVELENAGLKLIKLQNVTDIGWYQLCACMANGKCPKELLAFTTCAKTCGMCPHAVFGVSHLPAINAKMRFLIDECESLQEQLTATSTAQPASQTTHDLHHLLTVSKLELAGLEQVRQILNKHMESEEYRTKYISRHGDLRDRCLEYDNQDPVQRFLANIIDGREFPAFTAKNYLIRLKKIASQPHLLSIALAKPEEREIIANQIIYMLDNTGITIPELAQRMEDQTLFRIGHAA</sequence>
<dbReference type="Gene3D" id="1.10.443.10">
    <property type="entry name" value="Intergrase catalytic core"/>
    <property type="match status" value="1"/>
</dbReference>
<comment type="caution">
    <text evidence="2">The sequence shown here is derived from an EMBL/GenBank/DDBJ whole genome shotgun (WGS) entry which is preliminary data.</text>
</comment>
<dbReference type="InterPro" id="IPR013762">
    <property type="entry name" value="Integrase-like_cat_sf"/>
</dbReference>
<dbReference type="Proteomes" id="UP000722111">
    <property type="component" value="Unassembled WGS sequence"/>
</dbReference>
<reference evidence="2 3" key="1">
    <citation type="submission" date="2020-08" db="EMBL/GenBank/DDBJ databases">
        <title>Description of novel Pseudomonas species.</title>
        <authorList>
            <person name="Duman M."/>
            <person name="Mulet M."/>
            <person name="Altun S."/>
            <person name="Saticioglu I.B."/>
            <person name="Lalucat J."/>
            <person name="Garcia-Valdes E."/>
        </authorList>
    </citation>
    <scope>NUCLEOTIDE SEQUENCE [LARGE SCALE GENOMIC DNA]</scope>
    <source>
        <strain evidence="2 3">P155</strain>
    </source>
</reference>